<dbReference type="InterPro" id="IPR000209">
    <property type="entry name" value="Peptidase_S8/S53_dom"/>
</dbReference>
<dbReference type="InterPro" id="IPR023828">
    <property type="entry name" value="Peptidase_S8_Ser-AS"/>
</dbReference>
<dbReference type="Pfam" id="PF00082">
    <property type="entry name" value="Peptidase_S8"/>
    <property type="match status" value="1"/>
</dbReference>
<feature type="active site" description="Charge relay system" evidence="8">
    <location>
        <position position="736"/>
    </location>
</feature>
<dbReference type="PROSITE" id="PS51892">
    <property type="entry name" value="SUBTILASE"/>
    <property type="match status" value="1"/>
</dbReference>
<evidence type="ECO:0000256" key="6">
    <source>
        <dbReference type="ARBA" id="ARBA00022801"/>
    </source>
</evidence>
<feature type="domain" description="Peptidase S8/S53" evidence="10">
    <location>
        <begin position="355"/>
        <end position="771"/>
    </location>
</feature>
<evidence type="ECO:0000256" key="5">
    <source>
        <dbReference type="ARBA" id="ARBA00022729"/>
    </source>
</evidence>
<evidence type="ECO:0000256" key="1">
    <source>
        <dbReference type="ARBA" id="ARBA00011073"/>
    </source>
</evidence>
<dbReference type="Pfam" id="PF06280">
    <property type="entry name" value="fn3_5"/>
    <property type="match status" value="1"/>
</dbReference>
<reference evidence="13 14" key="1">
    <citation type="submission" date="2018-01" db="EMBL/GenBank/DDBJ databases">
        <title>Genome characterization of the sugarcane-associated fungus Trichoderma ghanense CCMA-1212 and their application in lignocelulose bioconversion.</title>
        <authorList>
            <person name="Steindorff A.S."/>
            <person name="Mendes T.D."/>
            <person name="Vilela E.S.D."/>
            <person name="Rodrigues D.S."/>
            <person name="Formighieri E.F."/>
            <person name="Melo I.S."/>
            <person name="Favaro L.C.L."/>
        </authorList>
    </citation>
    <scope>NUCLEOTIDE SEQUENCE [LARGE SCALE GENOMIC DNA]</scope>
    <source>
        <strain evidence="13 14">CCMA-1212</strain>
    </source>
</reference>
<dbReference type="PANTHER" id="PTHR43806">
    <property type="entry name" value="PEPTIDASE S8"/>
    <property type="match status" value="1"/>
</dbReference>
<keyword evidence="3" id="KW-0964">Secreted</keyword>
<protein>
    <submittedName>
        <fullName evidence="13">Minor extracellular protease vpr</fullName>
    </submittedName>
</protein>
<keyword evidence="5" id="KW-0732">Signal</keyword>
<dbReference type="InterPro" id="IPR046450">
    <property type="entry name" value="PA_dom_sf"/>
</dbReference>
<dbReference type="GO" id="GO:0008233">
    <property type="term" value="F:peptidase activity"/>
    <property type="evidence" value="ECO:0007669"/>
    <property type="project" value="UniProtKB-KW"/>
</dbReference>
<evidence type="ECO:0000256" key="7">
    <source>
        <dbReference type="ARBA" id="ARBA00022825"/>
    </source>
</evidence>
<evidence type="ECO:0000256" key="2">
    <source>
        <dbReference type="ARBA" id="ARBA00022512"/>
    </source>
</evidence>
<dbReference type="PROSITE" id="PS00137">
    <property type="entry name" value="SUBTILASE_HIS"/>
    <property type="match status" value="1"/>
</dbReference>
<dbReference type="InterPro" id="IPR022398">
    <property type="entry name" value="Peptidase_S8_His-AS"/>
</dbReference>
<dbReference type="PANTHER" id="PTHR43806:SF66">
    <property type="entry name" value="SERIN ENDOPEPTIDASE"/>
    <property type="match status" value="1"/>
</dbReference>
<evidence type="ECO:0000256" key="8">
    <source>
        <dbReference type="PROSITE-ProRule" id="PRU01240"/>
    </source>
</evidence>
<name>A0ABY2GQ33_9HYPO</name>
<dbReference type="GeneID" id="300581755"/>
<sequence>MIRTTGLVVFSNMEESGAYHRTRPASAGALVLRLIAVAAQASSCTPEAVWEGGPRLEEASSRASISWPRSCPDERGDGWTLLAGSRLQWHEQTTANHGARQGAKASLEVEPLAPQQQGHRQALRSLVLPAALHESASRMALPASLRRRDITAPLFGIKSPMLGSSICKAAALASRDGLPAALEAGSKSFLTQSSSALVWRTAMVRSALFVSLLATLSGAIARSSGHGSKIVPGAYIFEFEDSQDTADFYKKLNGEGSTRLKFDYKLFKGVSVQLKDLDNHEAKAQQMAELPAVKNVWPVTLVDAPNPRVEWVAGSTAPTLESRSIKKPTIPNDSSDFPTHQMTQIDKLRAKGYTGKGVKIAVIDTGIDYTHPALGGCFGSGCLVSFGTDLVGDDYTGFNTPVPDDDPVDCAGHGSHVAGIIAAQENPYGFTGGAPDVTLGAYRVFGCDGQAGNDVLISAYNQAFEDGAQIITASIGGPSGWAEEPWAVAVTRIVEAGVPCTVSAGNEGDSGLFYASTAANGKKVIAVASVDNENIPSVLSVASYKIDSGAAQDFGYVSSSKAWDGVSKPLYAVSFDTTIPDDGCSPLPDSTPDLSDYIVLVRRGTCTFVQKAQNVAAKGAKYLLYYNNIPGALAVDVSAVPEIEAVGMVDDKTGATWIAALKDGKTVTLTLTDPIESEKQIQFADNPTTGGALSGYTTWGPTWELDVKPQISSPGGNILSTYPVALGGYATLSGTSMACPLTAAAVALIGQARGTFDPALIENLLATTANPQLFNDGEQFYDFLAPVPQQGGGLIQAYDAAFATTLLSPSSLSFNDTDHFIRKKQITLKNTSKRRVTYKLNHVPTNTFYTLAPGNGYPAPFPNDAVAAHANLDFGLQQVTLPAGRSITVDVFPTPPKGVDSRRLALWSGYITVNGTDGTSLSVPYQGLTGSLHKQQVLYPEDSWIAESTDESLAPVENGTVFTIPAPGNAGPDDKLPSLVVSPAFGSRYVRVDLVLLSAPPRGTKLKTVQFLDTTSIGQPAGSPLLWISRGANPIAWTGELSDNKFAPPGTYKAVFHALRIFGNEKKKEEWDVSESPAFTIKYA</sequence>
<dbReference type="InterPro" id="IPR010435">
    <property type="entry name" value="C5a/SBT2-like_Fn3"/>
</dbReference>
<dbReference type="CDD" id="cd02124">
    <property type="entry name" value="PA_PoS1_like"/>
    <property type="match status" value="1"/>
</dbReference>
<comment type="similarity">
    <text evidence="1 8 9">Belongs to the peptidase S8 family.</text>
</comment>
<keyword evidence="6 8" id="KW-0378">Hydrolase</keyword>
<feature type="domain" description="C5a peptidase/Subtilisin-like protease SBT2-like Fn3-like" evidence="12">
    <location>
        <begin position="813"/>
        <end position="925"/>
    </location>
</feature>
<dbReference type="PROSITE" id="PS00138">
    <property type="entry name" value="SUBTILASE_SER"/>
    <property type="match status" value="1"/>
</dbReference>
<proteinExistence type="inferred from homology"/>
<feature type="active site" description="Charge relay system" evidence="8">
    <location>
        <position position="413"/>
    </location>
</feature>
<evidence type="ECO:0000259" key="10">
    <source>
        <dbReference type="Pfam" id="PF00082"/>
    </source>
</evidence>
<dbReference type="SUPFAM" id="SSF52743">
    <property type="entry name" value="Subtilisin-like"/>
    <property type="match status" value="1"/>
</dbReference>
<dbReference type="InterPro" id="IPR015500">
    <property type="entry name" value="Peptidase_S8_subtilisin-rel"/>
</dbReference>
<dbReference type="Proteomes" id="UP001642720">
    <property type="component" value="Unassembled WGS sequence"/>
</dbReference>
<dbReference type="Pfam" id="PF02225">
    <property type="entry name" value="PA"/>
    <property type="match status" value="1"/>
</dbReference>
<keyword evidence="4 8" id="KW-0645">Protease</keyword>
<dbReference type="PROSITE" id="PS00136">
    <property type="entry name" value="SUBTILASE_ASP"/>
    <property type="match status" value="1"/>
</dbReference>
<dbReference type="Gene3D" id="3.50.30.30">
    <property type="match status" value="1"/>
</dbReference>
<keyword evidence="14" id="KW-1185">Reference proteome</keyword>
<evidence type="ECO:0000259" key="12">
    <source>
        <dbReference type="Pfam" id="PF06280"/>
    </source>
</evidence>
<keyword evidence="2" id="KW-0134">Cell wall</keyword>
<accession>A0ABY2GQ33</accession>
<dbReference type="GO" id="GO:0006508">
    <property type="term" value="P:proteolysis"/>
    <property type="evidence" value="ECO:0007669"/>
    <property type="project" value="UniProtKB-KW"/>
</dbReference>
<dbReference type="InterPro" id="IPR034187">
    <property type="entry name" value="Peptidases_S8_5"/>
</dbReference>
<dbReference type="Gene3D" id="3.40.50.200">
    <property type="entry name" value="Peptidase S8/S53 domain"/>
    <property type="match status" value="1"/>
</dbReference>
<comment type="caution">
    <text evidence="13">The sequence shown here is derived from an EMBL/GenBank/DDBJ whole genome shotgun (WGS) entry which is preliminary data.</text>
</comment>
<evidence type="ECO:0000256" key="4">
    <source>
        <dbReference type="ARBA" id="ARBA00022670"/>
    </source>
</evidence>
<organism evidence="13 14">
    <name type="scientific">Trichoderma ghanense</name>
    <dbReference type="NCBI Taxonomy" id="65468"/>
    <lineage>
        <taxon>Eukaryota</taxon>
        <taxon>Fungi</taxon>
        <taxon>Dikarya</taxon>
        <taxon>Ascomycota</taxon>
        <taxon>Pezizomycotina</taxon>
        <taxon>Sordariomycetes</taxon>
        <taxon>Hypocreomycetidae</taxon>
        <taxon>Hypocreales</taxon>
        <taxon>Hypocreaceae</taxon>
        <taxon>Trichoderma</taxon>
    </lineage>
</organism>
<dbReference type="SUPFAM" id="SSF52025">
    <property type="entry name" value="PA domain"/>
    <property type="match status" value="1"/>
</dbReference>
<dbReference type="CDD" id="cd07489">
    <property type="entry name" value="Peptidases_S8_5"/>
    <property type="match status" value="1"/>
</dbReference>
<evidence type="ECO:0000313" key="13">
    <source>
        <dbReference type="EMBL" id="TFA98012.1"/>
    </source>
</evidence>
<keyword evidence="7 8" id="KW-0720">Serine protease</keyword>
<feature type="active site" description="Charge relay system" evidence="8">
    <location>
        <position position="364"/>
    </location>
</feature>
<dbReference type="InterPro" id="IPR003137">
    <property type="entry name" value="PA_domain"/>
</dbReference>
<dbReference type="InterPro" id="IPR036852">
    <property type="entry name" value="Peptidase_S8/S53_dom_sf"/>
</dbReference>
<dbReference type="RefSeq" id="XP_073554214.1">
    <property type="nucleotide sequence ID" value="XM_073707305.1"/>
</dbReference>
<evidence type="ECO:0000256" key="9">
    <source>
        <dbReference type="RuleBase" id="RU003355"/>
    </source>
</evidence>
<feature type="domain" description="PA" evidence="11">
    <location>
        <begin position="568"/>
        <end position="638"/>
    </location>
</feature>
<evidence type="ECO:0000259" key="11">
    <source>
        <dbReference type="Pfam" id="PF02225"/>
    </source>
</evidence>
<evidence type="ECO:0000256" key="3">
    <source>
        <dbReference type="ARBA" id="ARBA00022525"/>
    </source>
</evidence>
<evidence type="ECO:0000313" key="14">
    <source>
        <dbReference type="Proteomes" id="UP001642720"/>
    </source>
</evidence>
<dbReference type="InterPro" id="IPR023827">
    <property type="entry name" value="Peptidase_S8_Asp-AS"/>
</dbReference>
<dbReference type="InterPro" id="IPR050131">
    <property type="entry name" value="Peptidase_S8_subtilisin-like"/>
</dbReference>
<gene>
    <name evidence="13" type="ORF">CCMA1212_010253</name>
</gene>
<dbReference type="PRINTS" id="PR00723">
    <property type="entry name" value="SUBTILISIN"/>
</dbReference>
<dbReference type="EMBL" id="PPTA01000024">
    <property type="protein sequence ID" value="TFA98012.1"/>
    <property type="molecule type" value="Genomic_DNA"/>
</dbReference>